<dbReference type="PANTHER" id="PTHR10587:SF125">
    <property type="entry name" value="POLYSACCHARIDE DEACETYLASE YHEN-RELATED"/>
    <property type="match status" value="1"/>
</dbReference>
<dbReference type="InterPro" id="IPR050248">
    <property type="entry name" value="Polysacc_deacetylase_ArnD"/>
</dbReference>
<dbReference type="AlphaFoldDB" id="A0A6I6ESY8"/>
<evidence type="ECO:0000313" key="2">
    <source>
        <dbReference type="EMBL" id="QGU96862.1"/>
    </source>
</evidence>
<dbReference type="InterPro" id="IPR002509">
    <property type="entry name" value="NODB_dom"/>
</dbReference>
<organism evidence="2 3">
    <name type="scientific">Clostridium bovifaecis</name>
    <dbReference type="NCBI Taxonomy" id="2184719"/>
    <lineage>
        <taxon>Bacteria</taxon>
        <taxon>Bacillati</taxon>
        <taxon>Bacillota</taxon>
        <taxon>Clostridia</taxon>
        <taxon>Eubacteriales</taxon>
        <taxon>Clostridiaceae</taxon>
        <taxon>Clostridium</taxon>
    </lineage>
</organism>
<dbReference type="PROSITE" id="PS51677">
    <property type="entry name" value="NODB"/>
    <property type="match status" value="1"/>
</dbReference>
<dbReference type="PANTHER" id="PTHR10587">
    <property type="entry name" value="GLYCOSYL TRANSFERASE-RELATED"/>
    <property type="match status" value="1"/>
</dbReference>
<keyword evidence="3" id="KW-1185">Reference proteome</keyword>
<dbReference type="SUPFAM" id="SSF88713">
    <property type="entry name" value="Glycoside hydrolase/deacetylase"/>
    <property type="match status" value="1"/>
</dbReference>
<dbReference type="EMBL" id="CP046522">
    <property type="protein sequence ID" value="QGU96862.1"/>
    <property type="molecule type" value="Genomic_DNA"/>
</dbReference>
<name>A0A6I6ESY8_9CLOT</name>
<evidence type="ECO:0000259" key="1">
    <source>
        <dbReference type="PROSITE" id="PS51677"/>
    </source>
</evidence>
<dbReference type="Pfam" id="PF01522">
    <property type="entry name" value="Polysacc_deac_1"/>
    <property type="match status" value="1"/>
</dbReference>
<proteinExistence type="predicted"/>
<feature type="domain" description="NodB homology" evidence="1">
    <location>
        <begin position="38"/>
        <end position="225"/>
    </location>
</feature>
<dbReference type="GO" id="GO:0016810">
    <property type="term" value="F:hydrolase activity, acting on carbon-nitrogen (but not peptide) bonds"/>
    <property type="evidence" value="ECO:0007669"/>
    <property type="project" value="InterPro"/>
</dbReference>
<reference evidence="2 3" key="1">
    <citation type="submission" date="2019-12" db="EMBL/GenBank/DDBJ databases">
        <title>Genome sequenceing of Clostridium bovifaecis.</title>
        <authorList>
            <person name="Yao Y."/>
        </authorList>
    </citation>
    <scope>NUCLEOTIDE SEQUENCE [LARGE SCALE GENOMIC DNA]</scope>
    <source>
        <strain evidence="2 3">BXX</strain>
    </source>
</reference>
<dbReference type="Gene3D" id="3.20.20.370">
    <property type="entry name" value="Glycoside hydrolase/deacetylase"/>
    <property type="match status" value="1"/>
</dbReference>
<protein>
    <submittedName>
        <fullName evidence="2">Polysaccharide deacetylase family protein</fullName>
    </submittedName>
</protein>
<dbReference type="InterPro" id="IPR011330">
    <property type="entry name" value="Glyco_hydro/deAcase_b/a-brl"/>
</dbReference>
<evidence type="ECO:0000313" key="3">
    <source>
        <dbReference type="Proteomes" id="UP000422764"/>
    </source>
</evidence>
<accession>A0A6I6ESY8</accession>
<dbReference type="Proteomes" id="UP000422764">
    <property type="component" value="Chromosome"/>
</dbReference>
<sequence length="240" mass="27547">MNLPYSRPSFSSYNTNYLISTKPSVTSTHHTSADKTQKIVYLTFDDGPIPNITEDLLNTLKAYNVKATFFVVGKEIIGREKILDKIYKEGHSLGLHTYSHNSKKIYSSQDVFVNEMVKTRNLVREVTGHTTNIVRFPGGSSGHLNVSMLQKLHKNNFKVFDWNVNLEDGINPSLPTSKLINNAKKYNDNYSRLIVLMHCNSNNKNTINALPYIIKYYKSLGYKFGIITNDTKEYYYRVKK</sequence>
<gene>
    <name evidence="2" type="ORF">GOM49_13100</name>
</gene>
<dbReference type="GO" id="GO:0005975">
    <property type="term" value="P:carbohydrate metabolic process"/>
    <property type="evidence" value="ECO:0007669"/>
    <property type="project" value="InterPro"/>
</dbReference>
<dbReference type="CDD" id="cd10944">
    <property type="entry name" value="CE4_SmPgdA_like"/>
    <property type="match status" value="1"/>
</dbReference>